<dbReference type="Proteomes" id="UP001500866">
    <property type="component" value="Unassembled WGS sequence"/>
</dbReference>
<evidence type="ECO:0000256" key="1">
    <source>
        <dbReference type="SAM" id="Phobius"/>
    </source>
</evidence>
<keyword evidence="1" id="KW-0812">Transmembrane</keyword>
<keyword evidence="3" id="KW-1185">Reference proteome</keyword>
<name>A0ABN1FNX8_9BACI</name>
<comment type="caution">
    <text evidence="2">The sequence shown here is derived from an EMBL/GenBank/DDBJ whole genome shotgun (WGS) entry which is preliminary data.</text>
</comment>
<evidence type="ECO:0000313" key="2">
    <source>
        <dbReference type="EMBL" id="GAA0594812.1"/>
    </source>
</evidence>
<keyword evidence="1" id="KW-0472">Membrane</keyword>
<protein>
    <submittedName>
        <fullName evidence="2">Uncharacterized protein</fullName>
    </submittedName>
</protein>
<proteinExistence type="predicted"/>
<dbReference type="EMBL" id="BAAADS010000006">
    <property type="protein sequence ID" value="GAA0594812.1"/>
    <property type="molecule type" value="Genomic_DNA"/>
</dbReference>
<accession>A0ABN1FNX8</accession>
<keyword evidence="1" id="KW-1133">Transmembrane helix</keyword>
<evidence type="ECO:0000313" key="3">
    <source>
        <dbReference type="Proteomes" id="UP001500866"/>
    </source>
</evidence>
<sequence length="62" mass="7191">MALRDENQETLRICSEAFLIRMKRWLGLKWLAGIHSYMLGFVADMFVFDGDMLVSHPICSIL</sequence>
<organism evidence="2 3">
    <name type="scientific">Virgibacillus siamensis</name>
    <dbReference type="NCBI Taxonomy" id="480071"/>
    <lineage>
        <taxon>Bacteria</taxon>
        <taxon>Bacillati</taxon>
        <taxon>Bacillota</taxon>
        <taxon>Bacilli</taxon>
        <taxon>Bacillales</taxon>
        <taxon>Bacillaceae</taxon>
        <taxon>Virgibacillus</taxon>
    </lineage>
</organism>
<gene>
    <name evidence="2" type="ORF">GCM10009001_08670</name>
</gene>
<reference evidence="2 3" key="1">
    <citation type="journal article" date="2019" name="Int. J. Syst. Evol. Microbiol.">
        <title>The Global Catalogue of Microorganisms (GCM) 10K type strain sequencing project: providing services to taxonomists for standard genome sequencing and annotation.</title>
        <authorList>
            <consortium name="The Broad Institute Genomics Platform"/>
            <consortium name="The Broad Institute Genome Sequencing Center for Infectious Disease"/>
            <person name="Wu L."/>
            <person name="Ma J."/>
        </authorList>
    </citation>
    <scope>NUCLEOTIDE SEQUENCE [LARGE SCALE GENOMIC DNA]</scope>
    <source>
        <strain evidence="2 3">JCM 15395</strain>
    </source>
</reference>
<feature type="transmembrane region" description="Helical" evidence="1">
    <location>
        <begin position="30"/>
        <end position="48"/>
    </location>
</feature>